<dbReference type="EMBL" id="CAFBLD010000004">
    <property type="protein sequence ID" value="CAB4865511.1"/>
    <property type="molecule type" value="Genomic_DNA"/>
</dbReference>
<keyword evidence="2" id="KW-0560">Oxidoreductase</keyword>
<dbReference type="EMBL" id="CAFABH010000032">
    <property type="protein sequence ID" value="CAB4832700.1"/>
    <property type="molecule type" value="Genomic_DNA"/>
</dbReference>
<name>A0A6J6WJH8_9ZZZZ</name>
<dbReference type="InterPro" id="IPR002347">
    <property type="entry name" value="SDR_fam"/>
</dbReference>
<evidence type="ECO:0000313" key="8">
    <source>
        <dbReference type="EMBL" id="CAB4865511.1"/>
    </source>
</evidence>
<dbReference type="GO" id="GO:0016491">
    <property type="term" value="F:oxidoreductase activity"/>
    <property type="evidence" value="ECO:0007669"/>
    <property type="project" value="UniProtKB-KW"/>
</dbReference>
<evidence type="ECO:0000313" key="11">
    <source>
        <dbReference type="EMBL" id="CAB5070788.1"/>
    </source>
</evidence>
<dbReference type="InterPro" id="IPR036291">
    <property type="entry name" value="NAD(P)-bd_dom_sf"/>
</dbReference>
<evidence type="ECO:0000256" key="2">
    <source>
        <dbReference type="ARBA" id="ARBA00023002"/>
    </source>
</evidence>
<sequence length="256" mass="27021">MKAGRLSGQVALVTGASRGIGASVARLFAQEGAAVAIGYLNTPEMKKLAQELAAEINSNGGKAVAVDGNLADPHGPEQLVSQTRAALGEITTLVANGAALGRTPWLEISIDEWDRFQNVNLRGTWLLAKAAYSDLKKHQGSIITVTSVMVETGQAGAVHYSASKAGIIGLTRALAREIGEDGVRINAVMPGAIRTELEVELDPDETAVSEAMYKLQALKRRGYADDLAGTFLFLASKESSFITGQVINVDGGWVMR</sequence>
<dbReference type="EMBL" id="CAEZYM010000007">
    <property type="protein sequence ID" value="CAB4725810.1"/>
    <property type="molecule type" value="Genomic_DNA"/>
</dbReference>
<organism evidence="6">
    <name type="scientific">freshwater metagenome</name>
    <dbReference type="NCBI Taxonomy" id="449393"/>
    <lineage>
        <taxon>unclassified sequences</taxon>
        <taxon>metagenomes</taxon>
        <taxon>ecological metagenomes</taxon>
    </lineage>
</organism>
<dbReference type="PRINTS" id="PR00080">
    <property type="entry name" value="SDRFAMILY"/>
</dbReference>
<dbReference type="PANTHER" id="PTHR43639">
    <property type="entry name" value="OXIDOREDUCTASE, SHORT-CHAIN DEHYDROGENASE/REDUCTASE FAMILY (AFU_ORTHOLOGUE AFUA_5G02870)"/>
    <property type="match status" value="1"/>
</dbReference>
<evidence type="ECO:0000313" key="4">
    <source>
        <dbReference type="EMBL" id="CAB4690771.1"/>
    </source>
</evidence>
<evidence type="ECO:0000313" key="9">
    <source>
        <dbReference type="EMBL" id="CAB4953262.1"/>
    </source>
</evidence>
<dbReference type="EMBL" id="CAFBQX010000002">
    <property type="protein sequence ID" value="CAB5070788.1"/>
    <property type="molecule type" value="Genomic_DNA"/>
</dbReference>
<dbReference type="PROSITE" id="PS00061">
    <property type="entry name" value="ADH_SHORT"/>
    <property type="match status" value="1"/>
</dbReference>
<dbReference type="EMBL" id="CAESAE010000002">
    <property type="protein sequence ID" value="CAB4331986.1"/>
    <property type="molecule type" value="Genomic_DNA"/>
</dbReference>
<dbReference type="FunFam" id="3.40.50.720:FF:000084">
    <property type="entry name" value="Short-chain dehydrogenase reductase"/>
    <property type="match status" value="1"/>
</dbReference>
<evidence type="ECO:0000256" key="1">
    <source>
        <dbReference type="ARBA" id="ARBA00006484"/>
    </source>
</evidence>
<dbReference type="EMBL" id="CAEZXO010000003">
    <property type="protein sequence ID" value="CAB4690771.1"/>
    <property type="molecule type" value="Genomic_DNA"/>
</dbReference>
<evidence type="ECO:0000313" key="3">
    <source>
        <dbReference type="EMBL" id="CAB4331986.1"/>
    </source>
</evidence>
<protein>
    <submittedName>
        <fullName evidence="6">Unannotated protein</fullName>
    </submittedName>
</protein>
<dbReference type="SUPFAM" id="SSF51735">
    <property type="entry name" value="NAD(P)-binding Rossmann-fold domains"/>
    <property type="match status" value="1"/>
</dbReference>
<evidence type="ECO:0000313" key="6">
    <source>
        <dbReference type="EMBL" id="CAB4785331.1"/>
    </source>
</evidence>
<dbReference type="EMBL" id="CAFBOC010000008">
    <property type="protein sequence ID" value="CAB4977181.1"/>
    <property type="molecule type" value="Genomic_DNA"/>
</dbReference>
<reference evidence="6" key="1">
    <citation type="submission" date="2020-05" db="EMBL/GenBank/DDBJ databases">
        <authorList>
            <person name="Chiriac C."/>
            <person name="Salcher M."/>
            <person name="Ghai R."/>
            <person name="Kavagutti S V."/>
        </authorList>
    </citation>
    <scope>NUCLEOTIDE SEQUENCE</scope>
</reference>
<accession>A0A6J6WJH8</accession>
<dbReference type="InterPro" id="IPR020904">
    <property type="entry name" value="Sc_DH/Rdtase_CS"/>
</dbReference>
<dbReference type="Gene3D" id="3.40.50.720">
    <property type="entry name" value="NAD(P)-binding Rossmann-like Domain"/>
    <property type="match status" value="1"/>
</dbReference>
<dbReference type="Pfam" id="PF13561">
    <property type="entry name" value="adh_short_C2"/>
    <property type="match status" value="1"/>
</dbReference>
<evidence type="ECO:0000313" key="10">
    <source>
        <dbReference type="EMBL" id="CAB4977181.1"/>
    </source>
</evidence>
<dbReference type="AlphaFoldDB" id="A0A6J6WJH8"/>
<dbReference type="EMBL" id="CAFBNH010000009">
    <property type="protein sequence ID" value="CAB4953262.1"/>
    <property type="molecule type" value="Genomic_DNA"/>
</dbReference>
<evidence type="ECO:0000313" key="5">
    <source>
        <dbReference type="EMBL" id="CAB4725810.1"/>
    </source>
</evidence>
<dbReference type="PANTHER" id="PTHR43639:SF1">
    <property type="entry name" value="SHORT-CHAIN DEHYDROGENASE_REDUCTASE FAMILY PROTEIN"/>
    <property type="match status" value="1"/>
</dbReference>
<comment type="similarity">
    <text evidence="1">Belongs to the short-chain dehydrogenases/reductases (SDR) family.</text>
</comment>
<dbReference type="CDD" id="cd05233">
    <property type="entry name" value="SDR_c"/>
    <property type="match status" value="1"/>
</dbReference>
<gene>
    <name evidence="4" type="ORF">UFOPK2510_00675</name>
    <name evidence="5" type="ORF">UFOPK2718_00886</name>
    <name evidence="6" type="ORF">UFOPK2936_01242</name>
    <name evidence="7" type="ORF">UFOPK3174_01374</name>
    <name evidence="8" type="ORF">UFOPK3328_00743</name>
    <name evidence="9" type="ORF">UFOPK3779_01366</name>
    <name evidence="10" type="ORF">UFOPK3913_00875</name>
    <name evidence="3" type="ORF">UFOPK4107_00271</name>
    <name evidence="11" type="ORF">UFOPK4403_00461</name>
</gene>
<dbReference type="PRINTS" id="PR00081">
    <property type="entry name" value="GDHRDH"/>
</dbReference>
<evidence type="ECO:0000313" key="7">
    <source>
        <dbReference type="EMBL" id="CAB4832700.1"/>
    </source>
</evidence>
<dbReference type="EMBL" id="CAEZZW010000007">
    <property type="protein sequence ID" value="CAB4785331.1"/>
    <property type="molecule type" value="Genomic_DNA"/>
</dbReference>
<proteinExistence type="inferred from homology"/>